<dbReference type="InterPro" id="IPR007607">
    <property type="entry name" value="BacA/B"/>
</dbReference>
<dbReference type="PANTHER" id="PTHR35024">
    <property type="entry name" value="HYPOTHETICAL CYTOSOLIC PROTEIN"/>
    <property type="match status" value="1"/>
</dbReference>
<name>A0A380TCR2_9ZZZZ</name>
<sequence>MFRSKKGAQSTVEDAAEAAETMAEAPAETELPKAPPRRALPPQVRGAPGSGFPFELARRSTDLGGASLRPDYAGGQMRENTILIGQGARLQGELLTCERLVVEGEATLTVHSCRQVQIGEAGSFRGTFDVAEADISGDFEGELVARDRLTVRSTGRVRGRIRYRHIIIEAGGLIIGDVNELDPEMAAAGAETAPMQGEAVGSSTAAGPGVDMVREGMAETSTP</sequence>
<proteinExistence type="predicted"/>
<organism evidence="2">
    <name type="scientific">metagenome</name>
    <dbReference type="NCBI Taxonomy" id="256318"/>
    <lineage>
        <taxon>unclassified sequences</taxon>
        <taxon>metagenomes</taxon>
    </lineage>
</organism>
<evidence type="ECO:0008006" key="3">
    <source>
        <dbReference type="Google" id="ProtNLM"/>
    </source>
</evidence>
<evidence type="ECO:0000256" key="1">
    <source>
        <dbReference type="SAM" id="MobiDB-lite"/>
    </source>
</evidence>
<dbReference type="Pfam" id="PF04519">
    <property type="entry name" value="Bactofilin"/>
    <property type="match status" value="1"/>
</dbReference>
<protein>
    <recommendedName>
        <fullName evidence="3">Polymer-forming cytoskeletal protein</fullName>
    </recommendedName>
</protein>
<feature type="region of interest" description="Disordered" evidence="1">
    <location>
        <begin position="1"/>
        <end position="48"/>
    </location>
</feature>
<dbReference type="EMBL" id="UIDG01000125">
    <property type="protein sequence ID" value="SUS05784.1"/>
    <property type="molecule type" value="Genomic_DNA"/>
</dbReference>
<feature type="compositionally biased region" description="Low complexity" evidence="1">
    <location>
        <begin position="18"/>
        <end position="29"/>
    </location>
</feature>
<accession>A0A380TCR2</accession>
<reference evidence="2" key="1">
    <citation type="submission" date="2018-07" db="EMBL/GenBank/DDBJ databases">
        <authorList>
            <person name="Quirk P.G."/>
            <person name="Krulwich T.A."/>
        </authorList>
    </citation>
    <scope>NUCLEOTIDE SEQUENCE</scope>
</reference>
<dbReference type="AlphaFoldDB" id="A0A380TCR2"/>
<gene>
    <name evidence="2" type="ORF">DF3PB_2100005</name>
</gene>
<evidence type="ECO:0000313" key="2">
    <source>
        <dbReference type="EMBL" id="SUS05784.1"/>
    </source>
</evidence>
<dbReference type="PANTHER" id="PTHR35024:SF4">
    <property type="entry name" value="POLYMER-FORMING CYTOSKELETAL PROTEIN"/>
    <property type="match status" value="1"/>
</dbReference>